<dbReference type="Proteomes" id="UP000029738">
    <property type="component" value="Unassembled WGS sequence"/>
</dbReference>
<dbReference type="RefSeq" id="WP_167844809.1">
    <property type="nucleotide sequence ID" value="NZ_JHEG04000001.1"/>
</dbReference>
<protein>
    <submittedName>
        <fullName evidence="1">Uncharacterized protein</fullName>
    </submittedName>
</protein>
<dbReference type="AlphaFoldDB" id="A0A8S9TED8"/>
<evidence type="ECO:0000313" key="2">
    <source>
        <dbReference type="Proteomes" id="UP000029738"/>
    </source>
</evidence>
<keyword evidence="2" id="KW-1185">Reference proteome</keyword>
<gene>
    <name evidence="1" type="ORF">DA73_0400034415</name>
</gene>
<reference evidence="1" key="1">
    <citation type="journal article" date="2015" name="Genome Announc.">
        <title>Draft Genome Sequence of Tolypothrix boutellei Strain VB521301.</title>
        <authorList>
            <person name="Chandrababunaidu M.M."/>
            <person name="Singh D."/>
            <person name="Sen D."/>
            <person name="Bhan S."/>
            <person name="Das S."/>
            <person name="Gupta A."/>
            <person name="Adhikary S.P."/>
            <person name="Tripathy S."/>
        </authorList>
    </citation>
    <scope>NUCLEOTIDE SEQUENCE</scope>
    <source>
        <strain evidence="1">VB521301</strain>
    </source>
</reference>
<reference evidence="1" key="2">
    <citation type="submission" date="2019-11" db="EMBL/GenBank/DDBJ databases">
        <title>Improved Assembly of Tolypothrix boutellei genome.</title>
        <authorList>
            <person name="Sarangi A.N."/>
            <person name="Mukherjee M."/>
            <person name="Ghosh S."/>
            <person name="Singh D."/>
            <person name="Das A."/>
            <person name="Kant S."/>
            <person name="Prusty A."/>
            <person name="Tripathy S."/>
        </authorList>
    </citation>
    <scope>NUCLEOTIDE SEQUENCE</scope>
    <source>
        <strain evidence="1">VB521301</strain>
    </source>
</reference>
<dbReference type="EMBL" id="JHEG04000001">
    <property type="protein sequence ID" value="KAF3889992.1"/>
    <property type="molecule type" value="Genomic_DNA"/>
</dbReference>
<sequence>MYYLSLFIDYRPFLIKTIDEFLKKTSSNVFICDTQGDNHLTSVEDIPSHQGYSYSQPWYIHGDRIIQEKSHLSFHGSIPAYNSPKYKTSFNEIDEFLNFLSTNYFWSIFPFAGSKRFLCFGFISREQNFRNVFLNVASTNLCLRSYDVTSKMSSLAKAILLSGYHEPAGRLWNVCDCDITPPWLVTDLFDDDSFLMLEREPTKYKFIQQLTVTAASKRPLGIYEPLNEYSFESMCLLSFYEPDTLVFVPQGTDLEKLQRLLVETEGCNSYSDLIYLQEILSTTQWFYGLARDRVDYGDSLFVSQNNGLLQKFDRLNRDDGYRLLACF</sequence>
<proteinExistence type="predicted"/>
<name>A0A8S9TED8_9CYAN</name>
<comment type="caution">
    <text evidence="1">The sequence shown here is derived from an EMBL/GenBank/DDBJ whole genome shotgun (WGS) entry which is preliminary data.</text>
</comment>
<evidence type="ECO:0000313" key="1">
    <source>
        <dbReference type="EMBL" id="KAF3889992.1"/>
    </source>
</evidence>
<accession>A0A8S9TED8</accession>
<organism evidence="1 2">
    <name type="scientific">Tolypothrix bouteillei VB521301</name>
    <dbReference type="NCBI Taxonomy" id="1479485"/>
    <lineage>
        <taxon>Bacteria</taxon>
        <taxon>Bacillati</taxon>
        <taxon>Cyanobacteriota</taxon>
        <taxon>Cyanophyceae</taxon>
        <taxon>Nostocales</taxon>
        <taxon>Tolypothrichaceae</taxon>
        <taxon>Tolypothrix</taxon>
    </lineage>
</organism>